<dbReference type="CDD" id="cd05195">
    <property type="entry name" value="enoyl_red"/>
    <property type="match status" value="1"/>
</dbReference>
<dbReference type="InParanoid" id="A0A067RGY9"/>
<protein>
    <recommendedName>
        <fullName evidence="1">oleoyl-[acyl-carrier-protein] hydrolase</fullName>
        <ecNumber evidence="1">3.1.2.14</ecNumber>
    </recommendedName>
</protein>
<dbReference type="PANTHER" id="PTHR43775:SF23">
    <property type="entry name" value="FATTY ACID SYNTHASE 3"/>
    <property type="match status" value="1"/>
</dbReference>
<dbReference type="OMA" id="ENINCCD"/>
<dbReference type="EMBL" id="KK852476">
    <property type="protein sequence ID" value="KDR23042.1"/>
    <property type="molecule type" value="Genomic_DNA"/>
</dbReference>
<dbReference type="GO" id="GO:0006633">
    <property type="term" value="P:fatty acid biosynthetic process"/>
    <property type="evidence" value="ECO:0007669"/>
    <property type="project" value="TreeGrafter"/>
</dbReference>
<dbReference type="SMART" id="SM00829">
    <property type="entry name" value="PKS_ER"/>
    <property type="match status" value="1"/>
</dbReference>
<dbReference type="InterPro" id="IPR020843">
    <property type="entry name" value="ER"/>
</dbReference>
<dbReference type="InterPro" id="IPR001031">
    <property type="entry name" value="Thioesterase"/>
</dbReference>
<evidence type="ECO:0000256" key="1">
    <source>
        <dbReference type="ARBA" id="ARBA00012480"/>
    </source>
</evidence>
<dbReference type="Gene3D" id="3.90.180.10">
    <property type="entry name" value="Medium-chain alcohol dehydrogenases, catalytic domain"/>
    <property type="match status" value="1"/>
</dbReference>
<dbReference type="Pfam" id="PF00975">
    <property type="entry name" value="Thioesterase"/>
    <property type="match status" value="1"/>
</dbReference>
<reference evidence="3 4" key="1">
    <citation type="journal article" date="2014" name="Nat. Commun.">
        <title>Molecular traces of alternative social organization in a termite genome.</title>
        <authorList>
            <person name="Terrapon N."/>
            <person name="Li C."/>
            <person name="Robertson H.M."/>
            <person name="Ji L."/>
            <person name="Meng X."/>
            <person name="Booth W."/>
            <person name="Chen Z."/>
            <person name="Childers C.P."/>
            <person name="Glastad K.M."/>
            <person name="Gokhale K."/>
            <person name="Gowin J."/>
            <person name="Gronenberg W."/>
            <person name="Hermansen R.A."/>
            <person name="Hu H."/>
            <person name="Hunt B.G."/>
            <person name="Huylmans A.K."/>
            <person name="Khalil S.M."/>
            <person name="Mitchell R.D."/>
            <person name="Munoz-Torres M.C."/>
            <person name="Mustard J.A."/>
            <person name="Pan H."/>
            <person name="Reese J.T."/>
            <person name="Scharf M.E."/>
            <person name="Sun F."/>
            <person name="Vogel H."/>
            <person name="Xiao J."/>
            <person name="Yang W."/>
            <person name="Yang Z."/>
            <person name="Yang Z."/>
            <person name="Zhou J."/>
            <person name="Zhu J."/>
            <person name="Brent C.S."/>
            <person name="Elsik C.G."/>
            <person name="Goodisman M.A."/>
            <person name="Liberles D.A."/>
            <person name="Roe R.M."/>
            <person name="Vargo E.L."/>
            <person name="Vilcinskas A."/>
            <person name="Wang J."/>
            <person name="Bornberg-Bauer E."/>
            <person name="Korb J."/>
            <person name="Zhang G."/>
            <person name="Liebig J."/>
        </authorList>
    </citation>
    <scope>NUCLEOTIDE SEQUENCE [LARGE SCALE GENOMIC DNA]</scope>
    <source>
        <tissue evidence="3">Whole organism</tissue>
    </source>
</reference>
<organism evidence="3 4">
    <name type="scientific">Zootermopsis nevadensis</name>
    <name type="common">Dampwood termite</name>
    <dbReference type="NCBI Taxonomy" id="136037"/>
    <lineage>
        <taxon>Eukaryota</taxon>
        <taxon>Metazoa</taxon>
        <taxon>Ecdysozoa</taxon>
        <taxon>Arthropoda</taxon>
        <taxon>Hexapoda</taxon>
        <taxon>Insecta</taxon>
        <taxon>Pterygota</taxon>
        <taxon>Neoptera</taxon>
        <taxon>Polyneoptera</taxon>
        <taxon>Dictyoptera</taxon>
        <taxon>Blattodea</taxon>
        <taxon>Blattoidea</taxon>
        <taxon>Termitoidae</taxon>
        <taxon>Termopsidae</taxon>
        <taxon>Zootermopsis</taxon>
    </lineage>
</organism>
<dbReference type="InterPro" id="IPR050091">
    <property type="entry name" value="PKS_NRPS_Biosynth_Enz"/>
</dbReference>
<dbReference type="SUPFAM" id="SSF50129">
    <property type="entry name" value="GroES-like"/>
    <property type="match status" value="1"/>
</dbReference>
<evidence type="ECO:0000259" key="2">
    <source>
        <dbReference type="SMART" id="SM00829"/>
    </source>
</evidence>
<dbReference type="GO" id="GO:0004312">
    <property type="term" value="F:fatty acid synthase activity"/>
    <property type="evidence" value="ECO:0007669"/>
    <property type="project" value="TreeGrafter"/>
</dbReference>
<dbReference type="EC" id="3.1.2.14" evidence="1"/>
<feature type="domain" description="Enoyl reductase (ER)" evidence="2">
    <location>
        <begin position="245"/>
        <end position="544"/>
    </location>
</feature>
<accession>A0A067RGY9</accession>
<dbReference type="InterPro" id="IPR011032">
    <property type="entry name" value="GroES-like_sf"/>
</dbReference>
<dbReference type="SUPFAM" id="SSF51735">
    <property type="entry name" value="NAD(P)-binding Rossmann-fold domains"/>
    <property type="match status" value="1"/>
</dbReference>
<name>A0A067RGY9_ZOONE</name>
<dbReference type="InterPro" id="IPR029058">
    <property type="entry name" value="AB_hydrolase_fold"/>
</dbReference>
<dbReference type="GO" id="GO:0016491">
    <property type="term" value="F:oxidoreductase activity"/>
    <property type="evidence" value="ECO:0007669"/>
    <property type="project" value="InterPro"/>
</dbReference>
<dbReference type="PANTHER" id="PTHR43775">
    <property type="entry name" value="FATTY ACID SYNTHASE"/>
    <property type="match status" value="1"/>
</dbReference>
<dbReference type="InterPro" id="IPR049391">
    <property type="entry name" value="FAS_pseudo-KR"/>
</dbReference>
<dbReference type="Proteomes" id="UP000027135">
    <property type="component" value="Unassembled WGS sequence"/>
</dbReference>
<dbReference type="AlphaFoldDB" id="A0A067RGY9"/>
<dbReference type="Pfam" id="PF21149">
    <property type="entry name" value="FAS_pseudo-KR"/>
    <property type="match status" value="1"/>
</dbReference>
<dbReference type="GO" id="GO:0016297">
    <property type="term" value="F:fatty acyl-[ACP] hydrolase activity"/>
    <property type="evidence" value="ECO:0007669"/>
    <property type="project" value="UniProtKB-EC"/>
</dbReference>
<proteinExistence type="predicted"/>
<evidence type="ECO:0000313" key="4">
    <source>
        <dbReference type="Proteomes" id="UP000027135"/>
    </source>
</evidence>
<dbReference type="Gene3D" id="3.40.50.720">
    <property type="entry name" value="NAD(P)-binding Rossmann-like Domain"/>
    <property type="match status" value="1"/>
</dbReference>
<dbReference type="SUPFAM" id="SSF53474">
    <property type="entry name" value="alpha/beta-Hydrolases"/>
    <property type="match status" value="1"/>
</dbReference>
<keyword evidence="4" id="KW-1185">Reference proteome</keyword>
<dbReference type="eggNOG" id="KOG1202">
    <property type="taxonomic scope" value="Eukaryota"/>
</dbReference>
<sequence>MQQFVEMCLQLVVENCYQADRNANMTVIEIISHHEPETLAPHLRTVLSCYSQSTLKRVAADDCQQIFAEERSCCHLVVVTNKNVLEKCLTLLEHGFLLAIMGENEMWQLEGHLVTVAECSSAGKKLILLRKLYEPKRQAVQVMHPTGDVLSWLEQVRVAGPSNRLYLVATVSQCGIGMLPTFVRQLVADPLLAHVRCFFLSDKTAPSFSVDESPYRQQLCQDLVTNVYHGGAWGGFHSVSVVYADIPRTLTVDSHLLSVQCIEDVKVQYLGLNLKSIDLEERDELLQTDRHANLLEFSGRSTDGQELMGVARISEHTLTKEQHLTWNVPHSWSLQQAATVPLAYSTAYYSLFLVARMKQGQRVLVHAGWTSTGQAAIALAIDYGCTVFTTVANEEERAFIRCRFPQLLDEYILDLEHFEVSLLIKTKGKRCHVILNTVSGPDICSTIRCLARHGRFIQLAQADLTRNKGVGMEIFLKDTAIFGVVTSSLFNMPSEWKKALHFAVQGGIEKGVVQPFKCAAFPRQQAQQAFRTLSDVHHIGKVLLTLSADGHSKMQQFRFRCDLKSSYLVAGGKAEQCVDVAEWLVLHGACQVVIALCSKSVSNQVTRRIGLLRSCHNAHVVLVSTPAATTVTSATNLLHVATLAVGGKLGAIFILPAELTDHENGITASAVLHLDAASRSIKTLRHFVCLLSEASWWTCEARHREGLPALSVHWPHSKRKGFNFRNSLQILDTLLTTENQDQIVIVTEEKCDGDRSKGLSVTSVDAFLPTSLNELAAFGEDLLTCSSCCLEELPSLSPGKAFVKEVPSVFIIPGLQGPPAEVLKPLARQIMFPTLYAKLPQTIGSLAETASILVKQVQAAQTKGPYNLVGVSWGGVLTLELAKILEEQGAKTRVVLLDGALETTRSMVELLNHGARLDANLICRLLQINNTKLHEELLELPDWSSRLSRAMLELPHKMQSREEHLRIAFTALADRISSILQYQHSETLLSGEVTLVRPTSESEDNCGLTKVFKQTVNIWMVEGNHKTILYNRETGKIINSFVT</sequence>
<dbReference type="Gene3D" id="3.40.50.1820">
    <property type="entry name" value="alpha/beta hydrolase"/>
    <property type="match status" value="1"/>
</dbReference>
<dbReference type="STRING" id="136037.A0A067RGY9"/>
<gene>
    <name evidence="3" type="ORF">L798_14595</name>
</gene>
<evidence type="ECO:0000313" key="3">
    <source>
        <dbReference type="EMBL" id="KDR23042.1"/>
    </source>
</evidence>
<dbReference type="Pfam" id="PF13602">
    <property type="entry name" value="ADH_zinc_N_2"/>
    <property type="match status" value="1"/>
</dbReference>
<dbReference type="InterPro" id="IPR036291">
    <property type="entry name" value="NAD(P)-bd_dom_sf"/>
</dbReference>